<dbReference type="InterPro" id="IPR022310">
    <property type="entry name" value="NAD/GMP_synthase"/>
</dbReference>
<dbReference type="GO" id="GO:0009435">
    <property type="term" value="P:NAD+ biosynthetic process"/>
    <property type="evidence" value="ECO:0007669"/>
    <property type="project" value="InterPro"/>
</dbReference>
<dbReference type="AlphaFoldDB" id="A0AAJ2H3E2"/>
<protein>
    <recommendedName>
        <fullName evidence="6">NAD/GMP synthase domain-containing protein</fullName>
    </recommendedName>
</protein>
<evidence type="ECO:0000256" key="2">
    <source>
        <dbReference type="ARBA" id="ARBA00022598"/>
    </source>
</evidence>
<evidence type="ECO:0000256" key="1">
    <source>
        <dbReference type="ARBA" id="ARBA00004790"/>
    </source>
</evidence>
<reference evidence="7" key="1">
    <citation type="submission" date="2023-04" db="EMBL/GenBank/DDBJ databases">
        <title>Genomic characterization of faba bean (Vicia faba) microsymbionts in Mexican soils.</title>
        <authorList>
            <person name="Rivera Orduna F.N."/>
            <person name="Guevara-Luna J."/>
            <person name="Yan J."/>
            <person name="Arroyo-Herrera I."/>
            <person name="Li Y."/>
            <person name="Vasquez-Murrieta M.S."/>
            <person name="Wang E.T."/>
        </authorList>
    </citation>
    <scope>NUCLEOTIDE SEQUENCE</scope>
    <source>
        <strain evidence="7">CH26</strain>
    </source>
</reference>
<dbReference type="Proteomes" id="UP001268610">
    <property type="component" value="Unassembled WGS sequence"/>
</dbReference>
<evidence type="ECO:0000259" key="6">
    <source>
        <dbReference type="Pfam" id="PF02540"/>
    </source>
</evidence>
<gene>
    <name evidence="7" type="ORF">RJJ65_39490</name>
</gene>
<evidence type="ECO:0000313" key="7">
    <source>
        <dbReference type="EMBL" id="MDR9778630.1"/>
    </source>
</evidence>
<sequence>EQMLLVEFDCDAHAFKQQSAAISLSPIAETYQALVVGVRDYVNHSGFPGVILGLSGGIDSALSLAIAVDALGPERVNAVMMPFTYTAQMSIEDAAAQAQRLNVGFHVAEIHQIVNSFAATLNPFF</sequence>
<feature type="non-terminal residue" evidence="7">
    <location>
        <position position="1"/>
    </location>
</feature>
<dbReference type="GO" id="GO:0005524">
    <property type="term" value="F:ATP binding"/>
    <property type="evidence" value="ECO:0007669"/>
    <property type="project" value="UniProtKB-KW"/>
</dbReference>
<evidence type="ECO:0000256" key="3">
    <source>
        <dbReference type="ARBA" id="ARBA00022741"/>
    </source>
</evidence>
<keyword evidence="5" id="KW-0520">NAD</keyword>
<proteinExistence type="predicted"/>
<keyword evidence="3" id="KW-0547">Nucleotide-binding</keyword>
<dbReference type="EMBL" id="JAVLSF010001024">
    <property type="protein sequence ID" value="MDR9778630.1"/>
    <property type="molecule type" value="Genomic_DNA"/>
</dbReference>
<name>A0AAJ2H3E2_9HYPH</name>
<evidence type="ECO:0000256" key="4">
    <source>
        <dbReference type="ARBA" id="ARBA00022840"/>
    </source>
</evidence>
<feature type="domain" description="NAD/GMP synthase" evidence="6">
    <location>
        <begin position="31"/>
        <end position="121"/>
    </location>
</feature>
<dbReference type="Pfam" id="PF02540">
    <property type="entry name" value="NAD_synthase"/>
    <property type="match status" value="1"/>
</dbReference>
<dbReference type="Gene3D" id="3.40.50.620">
    <property type="entry name" value="HUPs"/>
    <property type="match status" value="1"/>
</dbReference>
<dbReference type="GO" id="GO:0005737">
    <property type="term" value="C:cytoplasm"/>
    <property type="evidence" value="ECO:0007669"/>
    <property type="project" value="InterPro"/>
</dbReference>
<feature type="non-terminal residue" evidence="7">
    <location>
        <position position="125"/>
    </location>
</feature>
<comment type="caution">
    <text evidence="7">The sequence shown here is derived from an EMBL/GenBank/DDBJ whole genome shotgun (WGS) entry which is preliminary data.</text>
</comment>
<dbReference type="GO" id="GO:0003952">
    <property type="term" value="F:NAD+ synthase (glutamine-hydrolyzing) activity"/>
    <property type="evidence" value="ECO:0007669"/>
    <property type="project" value="InterPro"/>
</dbReference>
<dbReference type="GO" id="GO:0004359">
    <property type="term" value="F:glutaminase activity"/>
    <property type="evidence" value="ECO:0007669"/>
    <property type="project" value="InterPro"/>
</dbReference>
<dbReference type="CDD" id="cd00553">
    <property type="entry name" value="NAD_synthase"/>
    <property type="match status" value="1"/>
</dbReference>
<accession>A0AAJ2H3E2</accession>
<dbReference type="SUPFAM" id="SSF52402">
    <property type="entry name" value="Adenine nucleotide alpha hydrolases-like"/>
    <property type="match status" value="1"/>
</dbReference>
<evidence type="ECO:0000313" key="8">
    <source>
        <dbReference type="Proteomes" id="UP001268610"/>
    </source>
</evidence>
<evidence type="ECO:0000256" key="5">
    <source>
        <dbReference type="ARBA" id="ARBA00023027"/>
    </source>
</evidence>
<dbReference type="InterPro" id="IPR014729">
    <property type="entry name" value="Rossmann-like_a/b/a_fold"/>
</dbReference>
<organism evidence="7 8">
    <name type="scientific">Rhizobium hidalgonense</name>
    <dbReference type="NCBI Taxonomy" id="1538159"/>
    <lineage>
        <taxon>Bacteria</taxon>
        <taxon>Pseudomonadati</taxon>
        <taxon>Pseudomonadota</taxon>
        <taxon>Alphaproteobacteria</taxon>
        <taxon>Hyphomicrobiales</taxon>
        <taxon>Rhizobiaceae</taxon>
        <taxon>Rhizobium/Agrobacterium group</taxon>
        <taxon>Rhizobium</taxon>
    </lineage>
</organism>
<keyword evidence="4" id="KW-0067">ATP-binding</keyword>
<keyword evidence="2" id="KW-0436">Ligase</keyword>
<comment type="pathway">
    <text evidence="1">Cofactor biosynthesis; NAD(+) biosynthesis.</text>
</comment>
<dbReference type="InterPro" id="IPR003694">
    <property type="entry name" value="NAD_synthase"/>
</dbReference>